<dbReference type="Proteomes" id="UP000594638">
    <property type="component" value="Unassembled WGS sequence"/>
</dbReference>
<reference evidence="1 2" key="1">
    <citation type="submission" date="2019-12" db="EMBL/GenBank/DDBJ databases">
        <authorList>
            <person name="Alioto T."/>
            <person name="Alioto T."/>
            <person name="Gomez Garrido J."/>
        </authorList>
    </citation>
    <scope>NUCLEOTIDE SEQUENCE [LARGE SCALE GENOMIC DNA]</scope>
</reference>
<organism evidence="1 2">
    <name type="scientific">Olea europaea subsp. europaea</name>
    <dbReference type="NCBI Taxonomy" id="158383"/>
    <lineage>
        <taxon>Eukaryota</taxon>
        <taxon>Viridiplantae</taxon>
        <taxon>Streptophyta</taxon>
        <taxon>Embryophyta</taxon>
        <taxon>Tracheophyta</taxon>
        <taxon>Spermatophyta</taxon>
        <taxon>Magnoliopsida</taxon>
        <taxon>eudicotyledons</taxon>
        <taxon>Gunneridae</taxon>
        <taxon>Pentapetalae</taxon>
        <taxon>asterids</taxon>
        <taxon>lamiids</taxon>
        <taxon>Lamiales</taxon>
        <taxon>Oleaceae</taxon>
        <taxon>Oleeae</taxon>
        <taxon>Olea</taxon>
    </lineage>
</organism>
<comment type="caution">
    <text evidence="1">The sequence shown here is derived from an EMBL/GenBank/DDBJ whole genome shotgun (WGS) entry which is preliminary data.</text>
</comment>
<proteinExistence type="predicted"/>
<evidence type="ECO:0000313" key="2">
    <source>
        <dbReference type="Proteomes" id="UP000594638"/>
    </source>
</evidence>
<keyword evidence="2" id="KW-1185">Reference proteome</keyword>
<protein>
    <submittedName>
        <fullName evidence="1">Uncharacterized protein</fullName>
    </submittedName>
</protein>
<dbReference type="Gramene" id="OE9A024424T1">
    <property type="protein sequence ID" value="OE9A024424C1"/>
    <property type="gene ID" value="OE9A024424"/>
</dbReference>
<gene>
    <name evidence="1" type="ORF">OLEA9_A024424</name>
</gene>
<sequence>MSSQTRLMEDSKYSHHKSLKISSSRVTKLEDRKNNIPLLRKLILAAKLPRTTAATTTLITQPGFVLIGTQLRPLFGEVVRKAPVHYAMPVGLVKES</sequence>
<accession>A0A8S0UT82</accession>
<dbReference type="EMBL" id="CACTIH010009065">
    <property type="protein sequence ID" value="CAA3022195.1"/>
    <property type="molecule type" value="Genomic_DNA"/>
</dbReference>
<evidence type="ECO:0000313" key="1">
    <source>
        <dbReference type="EMBL" id="CAA3022195.1"/>
    </source>
</evidence>
<dbReference type="AlphaFoldDB" id="A0A8S0UT82"/>
<name>A0A8S0UT82_OLEEU</name>